<keyword evidence="2" id="KW-1185">Reference proteome</keyword>
<dbReference type="OrthoDB" id="796315at2"/>
<proteinExistence type="predicted"/>
<name>A0A0X3AQK5_9FLAO</name>
<reference evidence="1 2" key="1">
    <citation type="submission" date="2016-01" db="EMBL/GenBank/DDBJ databases">
        <authorList>
            <person name="McClelland M."/>
            <person name="Jain A."/>
            <person name="Saraogi P."/>
            <person name="Mendelson R."/>
            <person name="Westerman R."/>
            <person name="SanMiguel P."/>
            <person name="Csonka L."/>
        </authorList>
    </citation>
    <scope>NUCLEOTIDE SEQUENCE [LARGE SCALE GENOMIC DNA]</scope>
    <source>
        <strain evidence="1 2">R-53146</strain>
    </source>
</reference>
<dbReference type="EMBL" id="FCOR01000009">
    <property type="protein sequence ID" value="CVK16690.1"/>
    <property type="molecule type" value="Genomic_DNA"/>
</dbReference>
<dbReference type="RefSeq" id="WP_055425877.1">
    <property type="nucleotide sequence ID" value="NZ_FCOR01000009.1"/>
</dbReference>
<gene>
    <name evidence="1" type="ORF">Ga0061079_10980</name>
</gene>
<sequence>MFKIFLVTSTLSFLSIFVNSQTKIKDYPEGIYDSFENFSQKIPSKTNYQLTVKTHIGKITDYKFYDEKNKRVKNVFAIVYEGNLYISPKKIKSVFTSEGKDFGPERANNFLKIQEQGKFLYAEGIYGSSSAAFSSGLLGGGIGGLIMYPVICKPRGIIYLEEDNSFFLIRNPKRFKKFISEKYPDFNLQKIKKMENEKNIELYKRILNEI</sequence>
<dbReference type="Proteomes" id="UP000182761">
    <property type="component" value="Unassembled WGS sequence"/>
</dbReference>
<accession>A0A0X3AQK5</accession>
<evidence type="ECO:0000313" key="1">
    <source>
        <dbReference type="EMBL" id="CVK16690.1"/>
    </source>
</evidence>
<protein>
    <submittedName>
        <fullName evidence="1">Uncharacterized protein</fullName>
    </submittedName>
</protein>
<evidence type="ECO:0000313" key="2">
    <source>
        <dbReference type="Proteomes" id="UP000182761"/>
    </source>
</evidence>
<dbReference type="AlphaFoldDB" id="A0A0X3AQK5"/>
<organism evidence="1 2">
    <name type="scientific">Apibacter mensalis</name>
    <dbReference type="NCBI Taxonomy" id="1586267"/>
    <lineage>
        <taxon>Bacteria</taxon>
        <taxon>Pseudomonadati</taxon>
        <taxon>Bacteroidota</taxon>
        <taxon>Flavobacteriia</taxon>
        <taxon>Flavobacteriales</taxon>
        <taxon>Weeksellaceae</taxon>
        <taxon>Apibacter</taxon>
    </lineage>
</organism>